<feature type="compositionally biased region" description="Polar residues" evidence="1">
    <location>
        <begin position="239"/>
        <end position="251"/>
    </location>
</feature>
<comment type="caution">
    <text evidence="3">The sequence shown here is derived from an EMBL/GenBank/DDBJ whole genome shotgun (WGS) entry which is preliminary data.</text>
</comment>
<reference evidence="4" key="1">
    <citation type="journal article" date="2018" name="Gigascience">
        <title>Genome assembly of the Pink Ipe (Handroanthus impetiginosus, Bignoniaceae), a highly valued, ecologically keystone Neotropical timber forest tree.</title>
        <authorList>
            <person name="Silva-Junior O.B."/>
            <person name="Grattapaglia D."/>
            <person name="Novaes E."/>
            <person name="Collevatti R.G."/>
        </authorList>
    </citation>
    <scope>NUCLEOTIDE SEQUENCE [LARGE SCALE GENOMIC DNA]</scope>
    <source>
        <strain evidence="4">cv. UFG-1</strain>
    </source>
</reference>
<protein>
    <recommendedName>
        <fullName evidence="2">AT3G52170-like helix-turn-helix domain-containing protein</fullName>
    </recommendedName>
</protein>
<feature type="compositionally biased region" description="Low complexity" evidence="1">
    <location>
        <begin position="323"/>
        <end position="332"/>
    </location>
</feature>
<evidence type="ECO:0000313" key="3">
    <source>
        <dbReference type="EMBL" id="PIN10040.1"/>
    </source>
</evidence>
<feature type="region of interest" description="Disordered" evidence="1">
    <location>
        <begin position="318"/>
        <end position="344"/>
    </location>
</feature>
<dbReference type="Pfam" id="PF25896">
    <property type="entry name" value="HTH_AT3G52170"/>
    <property type="match status" value="1"/>
</dbReference>
<evidence type="ECO:0000256" key="1">
    <source>
        <dbReference type="SAM" id="MobiDB-lite"/>
    </source>
</evidence>
<proteinExistence type="predicted"/>
<name>A0A2G9GYF6_9LAMI</name>
<dbReference type="AlphaFoldDB" id="A0A2G9GYF6"/>
<dbReference type="EMBL" id="NKXS01003344">
    <property type="protein sequence ID" value="PIN10040.1"/>
    <property type="molecule type" value="Genomic_DNA"/>
</dbReference>
<feature type="region of interest" description="Disordered" evidence="1">
    <location>
        <begin position="229"/>
        <end position="258"/>
    </location>
</feature>
<dbReference type="PANTHER" id="PTHR34568">
    <property type="entry name" value="RRM DOMAIN-CONTAINING PROTEIN"/>
    <property type="match status" value="1"/>
</dbReference>
<gene>
    <name evidence="3" type="ORF">CDL12_17375</name>
</gene>
<sequence length="414" mass="46356">MQAIKAGWVGQTFALATSNGTGGKKSRTRHSKEERKIMVESFINKYRKLNNGNFPSLSLTQKEVGGSFYTVREIFREIIQENRVLASPRVPLDENNQSVFLERHPLGSISVEPQNDSSVSDKHHFVTPMEPNQHQITSEELISSSSDKFENEKIVNHGEGLEENIESDEHFTAGAVTINHQDDNDEAADLSTQEIRVLGSHWLGGKQHLSKNNQIVDKTEESREEIYTGSLGTSEKDGSSNVEVSEANSDMETFPSRPDCGMILDLDGESHKLDEANKYDKMALVESNGSVDEKDLERPLDSMIGLNGEHKDGKVVQNLQEPSSENSKVSSSLPDENNARSSTQQLISEDAMAFVTKSRVQEKTLLKKGNNLVLERLNLETWKRTSKKSTRLENNPLLTFVKAFISAFVKFWTE</sequence>
<dbReference type="PANTHER" id="PTHR34568:SF1">
    <property type="entry name" value="DNA BINDING PROTEIN"/>
    <property type="match status" value="1"/>
</dbReference>
<dbReference type="InterPro" id="IPR058941">
    <property type="entry name" value="HTH_AT3G52170-like"/>
</dbReference>
<dbReference type="Proteomes" id="UP000231279">
    <property type="component" value="Unassembled WGS sequence"/>
</dbReference>
<accession>A0A2G9GYF6</accession>
<dbReference type="InterPro" id="IPR058942">
    <property type="entry name" value="AT3G52170-like"/>
</dbReference>
<evidence type="ECO:0000313" key="4">
    <source>
        <dbReference type="Proteomes" id="UP000231279"/>
    </source>
</evidence>
<organism evidence="3 4">
    <name type="scientific">Handroanthus impetiginosus</name>
    <dbReference type="NCBI Taxonomy" id="429701"/>
    <lineage>
        <taxon>Eukaryota</taxon>
        <taxon>Viridiplantae</taxon>
        <taxon>Streptophyta</taxon>
        <taxon>Embryophyta</taxon>
        <taxon>Tracheophyta</taxon>
        <taxon>Spermatophyta</taxon>
        <taxon>Magnoliopsida</taxon>
        <taxon>eudicotyledons</taxon>
        <taxon>Gunneridae</taxon>
        <taxon>Pentapetalae</taxon>
        <taxon>asterids</taxon>
        <taxon>lamiids</taxon>
        <taxon>Lamiales</taxon>
        <taxon>Bignoniaceae</taxon>
        <taxon>Crescentiina</taxon>
        <taxon>Tabebuia alliance</taxon>
        <taxon>Handroanthus</taxon>
    </lineage>
</organism>
<evidence type="ECO:0000259" key="2">
    <source>
        <dbReference type="Pfam" id="PF25896"/>
    </source>
</evidence>
<dbReference type="STRING" id="429701.A0A2G9GYF6"/>
<dbReference type="OrthoDB" id="787154at2759"/>
<feature type="compositionally biased region" description="Polar residues" evidence="1">
    <location>
        <begin position="333"/>
        <end position="344"/>
    </location>
</feature>
<keyword evidence="4" id="KW-1185">Reference proteome</keyword>
<feature type="domain" description="AT3G52170-like helix-turn-helix" evidence="2">
    <location>
        <begin position="31"/>
        <end position="79"/>
    </location>
</feature>